<keyword evidence="2" id="KW-1185">Reference proteome</keyword>
<dbReference type="Proteomes" id="UP000198900">
    <property type="component" value="Unassembled WGS sequence"/>
</dbReference>
<accession>A0A7Z7BD04</accession>
<dbReference type="AlphaFoldDB" id="A0A7Z7BD04"/>
<reference evidence="1" key="1">
    <citation type="submission" date="2016-10" db="EMBL/GenBank/DDBJ databases">
        <authorList>
            <person name="Varghese N."/>
            <person name="Submissions S."/>
        </authorList>
    </citation>
    <scope>NUCLEOTIDE SEQUENCE [LARGE SCALE GENOMIC DNA]</scope>
    <source>
        <strain evidence="1">YR281</strain>
    </source>
</reference>
<gene>
    <name evidence="1" type="ORF">SAMN04487926_12155</name>
</gene>
<name>A0A7Z7BD04_9BURK</name>
<organism evidence="1 2">
    <name type="scientific">Paraburkholderia steynii</name>
    <dbReference type="NCBI Taxonomy" id="1245441"/>
    <lineage>
        <taxon>Bacteria</taxon>
        <taxon>Pseudomonadati</taxon>
        <taxon>Pseudomonadota</taxon>
        <taxon>Betaproteobacteria</taxon>
        <taxon>Burkholderiales</taxon>
        <taxon>Burkholderiaceae</taxon>
        <taxon>Paraburkholderia</taxon>
    </lineage>
</organism>
<evidence type="ECO:0000313" key="1">
    <source>
        <dbReference type="EMBL" id="SDI65309.1"/>
    </source>
</evidence>
<proteinExistence type="predicted"/>
<evidence type="ECO:0000313" key="2">
    <source>
        <dbReference type="Proteomes" id="UP000198900"/>
    </source>
</evidence>
<dbReference type="EMBL" id="FNDI01000021">
    <property type="protein sequence ID" value="SDI65309.1"/>
    <property type="molecule type" value="Genomic_DNA"/>
</dbReference>
<comment type="caution">
    <text evidence="1">The sequence shown here is derived from an EMBL/GenBank/DDBJ whole genome shotgun (WGS) entry which is preliminary data.</text>
</comment>
<protein>
    <submittedName>
        <fullName evidence="1">Uncharacterized protein</fullName>
    </submittedName>
</protein>
<dbReference type="RefSeq" id="WP_091785056.1">
    <property type="nucleotide sequence ID" value="NZ_FNDI01000021.1"/>
</dbReference>
<sequence>MTSSVSICSSALIQLGDKPISSFSDPSQRAQNCGILYPEMRDALLRAHPWNSATKRVVLAPLADAPAFDYPFQFQLPDDWLKTIQIGQLGCPLKYTTESNRVLAWVDALPLVYIFRNTIEQTWESSLIHVMTKAMKAALAYPVTQSAAMAQTCAAEFMNELKQAKAINGQDDDEETLGDFPLIAGRLSSYTRAPGR</sequence>